<sequence length="222" mass="24190">MKTTPTVTAPHSGVTPEMVVRVRAAELHGFTSTRQFDRVAVEHKFTDGRAFERFLTALLVEAGIDYEGLRQIEAARRSADQRLVAVAARGPRLMLWSAATMDAFTVCRADGHVIWHDRFASDTVVDTGAAAAETSARQAIWLAGQARTQWGAQAATLHLILARTRGIDVENLHHAARTSALVLDVVSEPVHNPAAEQCNRHEAVDWSTTDLGGLLHPSRESA</sequence>
<proteinExistence type="predicted"/>
<keyword evidence="2" id="KW-1185">Reference proteome</keyword>
<dbReference type="RefSeq" id="WP_329410769.1">
    <property type="nucleotide sequence ID" value="NZ_CP109441.1"/>
</dbReference>
<dbReference type="Proteomes" id="UP001432062">
    <property type="component" value="Chromosome"/>
</dbReference>
<gene>
    <name evidence="1" type="ORF">OG563_00330</name>
</gene>
<dbReference type="EMBL" id="CP109441">
    <property type="protein sequence ID" value="WUV46746.1"/>
    <property type="molecule type" value="Genomic_DNA"/>
</dbReference>
<reference evidence="1" key="1">
    <citation type="submission" date="2022-10" db="EMBL/GenBank/DDBJ databases">
        <title>The complete genomes of actinobacterial strains from the NBC collection.</title>
        <authorList>
            <person name="Joergensen T.S."/>
            <person name="Alvarez Arevalo M."/>
            <person name="Sterndorff E.B."/>
            <person name="Faurdal D."/>
            <person name="Vuksanovic O."/>
            <person name="Mourched A.-S."/>
            <person name="Charusanti P."/>
            <person name="Shaw S."/>
            <person name="Blin K."/>
            <person name="Weber T."/>
        </authorList>
    </citation>
    <scope>NUCLEOTIDE SEQUENCE</scope>
    <source>
        <strain evidence="1">NBC_01482</strain>
    </source>
</reference>
<organism evidence="1 2">
    <name type="scientific">Nocardia vinacea</name>
    <dbReference type="NCBI Taxonomy" id="96468"/>
    <lineage>
        <taxon>Bacteria</taxon>
        <taxon>Bacillati</taxon>
        <taxon>Actinomycetota</taxon>
        <taxon>Actinomycetes</taxon>
        <taxon>Mycobacteriales</taxon>
        <taxon>Nocardiaceae</taxon>
        <taxon>Nocardia</taxon>
    </lineage>
</organism>
<protein>
    <submittedName>
        <fullName evidence="1">Uncharacterized protein</fullName>
    </submittedName>
</protein>
<evidence type="ECO:0000313" key="2">
    <source>
        <dbReference type="Proteomes" id="UP001432062"/>
    </source>
</evidence>
<evidence type="ECO:0000313" key="1">
    <source>
        <dbReference type="EMBL" id="WUV46746.1"/>
    </source>
</evidence>
<name>A0ABZ1YXX5_9NOCA</name>
<accession>A0ABZ1YXX5</accession>